<dbReference type="Proteomes" id="UP000298663">
    <property type="component" value="Unassembled WGS sequence"/>
</dbReference>
<name>A0A4U5NFZ3_STECR</name>
<keyword evidence="2" id="KW-1185">Reference proteome</keyword>
<proteinExistence type="predicted"/>
<dbReference type="AlphaFoldDB" id="A0A4U5NFZ3"/>
<comment type="caution">
    <text evidence="1">The sequence shown here is derived from an EMBL/GenBank/DDBJ whole genome shotgun (WGS) entry which is preliminary data.</text>
</comment>
<reference evidence="1 2" key="2">
    <citation type="journal article" date="2019" name="G3 (Bethesda)">
        <title>Hybrid Assembly of the Genome of the Entomopathogenic Nematode Steinernema carpocapsae Identifies the X-Chromosome.</title>
        <authorList>
            <person name="Serra L."/>
            <person name="Macchietto M."/>
            <person name="Macias-Munoz A."/>
            <person name="McGill C.J."/>
            <person name="Rodriguez I.M."/>
            <person name="Rodriguez B."/>
            <person name="Murad R."/>
            <person name="Mortazavi A."/>
        </authorList>
    </citation>
    <scope>NUCLEOTIDE SEQUENCE [LARGE SCALE GENOMIC DNA]</scope>
    <source>
        <strain evidence="1 2">ALL</strain>
    </source>
</reference>
<dbReference type="EMBL" id="AZBU02000004">
    <property type="protein sequence ID" value="TKR81632.1"/>
    <property type="molecule type" value="Genomic_DNA"/>
</dbReference>
<sequence>MYKFEKTSVCCSLDELDEISNRSRALFVISLSVDGRSVVLIMGATQNGVECVELPDGRVVVKKKTTRKHEKERSEDDLKIALKEAAYASTKALAAAEAAVKAAVFAAEAVRRAEEISGYAVVRLRQS</sequence>
<accession>A0A4U5NFZ3</accession>
<evidence type="ECO:0000313" key="2">
    <source>
        <dbReference type="Proteomes" id="UP000298663"/>
    </source>
</evidence>
<evidence type="ECO:0000313" key="1">
    <source>
        <dbReference type="EMBL" id="TKR81632.1"/>
    </source>
</evidence>
<organism evidence="1 2">
    <name type="scientific">Steinernema carpocapsae</name>
    <name type="common">Entomopathogenic nematode</name>
    <dbReference type="NCBI Taxonomy" id="34508"/>
    <lineage>
        <taxon>Eukaryota</taxon>
        <taxon>Metazoa</taxon>
        <taxon>Ecdysozoa</taxon>
        <taxon>Nematoda</taxon>
        <taxon>Chromadorea</taxon>
        <taxon>Rhabditida</taxon>
        <taxon>Tylenchina</taxon>
        <taxon>Panagrolaimomorpha</taxon>
        <taxon>Strongyloidoidea</taxon>
        <taxon>Steinernematidae</taxon>
        <taxon>Steinernema</taxon>
    </lineage>
</organism>
<protein>
    <submittedName>
        <fullName evidence="1">Uncharacterized protein</fullName>
    </submittedName>
</protein>
<reference evidence="1 2" key="1">
    <citation type="journal article" date="2015" name="Genome Biol.">
        <title>Comparative genomics of Steinernema reveals deeply conserved gene regulatory networks.</title>
        <authorList>
            <person name="Dillman A.R."/>
            <person name="Macchietto M."/>
            <person name="Porter C.F."/>
            <person name="Rogers A."/>
            <person name="Williams B."/>
            <person name="Antoshechkin I."/>
            <person name="Lee M.M."/>
            <person name="Goodwin Z."/>
            <person name="Lu X."/>
            <person name="Lewis E.E."/>
            <person name="Goodrich-Blair H."/>
            <person name="Stock S.P."/>
            <person name="Adams B.J."/>
            <person name="Sternberg P.W."/>
            <person name="Mortazavi A."/>
        </authorList>
    </citation>
    <scope>NUCLEOTIDE SEQUENCE [LARGE SCALE GENOMIC DNA]</scope>
    <source>
        <strain evidence="1 2">ALL</strain>
    </source>
</reference>
<gene>
    <name evidence="1" type="ORF">L596_015473</name>
</gene>